<evidence type="ECO:0000313" key="2">
    <source>
        <dbReference type="Proteomes" id="UP000699975"/>
    </source>
</evidence>
<reference evidence="1 2" key="1">
    <citation type="submission" date="2021-04" db="EMBL/GenBank/DDBJ databases">
        <authorList>
            <person name="Pira H."/>
            <person name="Risdian C."/>
            <person name="Wink J."/>
        </authorList>
    </citation>
    <scope>NUCLEOTIDE SEQUENCE [LARGE SCALE GENOMIC DNA]</scope>
    <source>
        <strain evidence="1 2">WH131</strain>
    </source>
</reference>
<evidence type="ECO:0000313" key="1">
    <source>
        <dbReference type="EMBL" id="MBV7266235.1"/>
    </source>
</evidence>
<accession>A0ABS6SMM4</accession>
<dbReference type="RefSeq" id="WP_218316857.1">
    <property type="nucleotide sequence ID" value="NZ_JAGSPB010000002.1"/>
</dbReference>
<organism evidence="1 2">
    <name type="scientific">Erythrobacter ani</name>
    <dbReference type="NCBI Taxonomy" id="2827235"/>
    <lineage>
        <taxon>Bacteria</taxon>
        <taxon>Pseudomonadati</taxon>
        <taxon>Pseudomonadota</taxon>
        <taxon>Alphaproteobacteria</taxon>
        <taxon>Sphingomonadales</taxon>
        <taxon>Erythrobacteraceae</taxon>
        <taxon>Erythrobacter/Porphyrobacter group</taxon>
        <taxon>Erythrobacter</taxon>
    </lineage>
</organism>
<evidence type="ECO:0008006" key="3">
    <source>
        <dbReference type="Google" id="ProtNLM"/>
    </source>
</evidence>
<dbReference type="EMBL" id="JAGSPB010000002">
    <property type="protein sequence ID" value="MBV7266235.1"/>
    <property type="molecule type" value="Genomic_DNA"/>
</dbReference>
<keyword evidence="2" id="KW-1185">Reference proteome</keyword>
<proteinExistence type="predicted"/>
<name>A0ABS6SMM4_9SPHN</name>
<dbReference type="Proteomes" id="UP000699975">
    <property type="component" value="Unassembled WGS sequence"/>
</dbReference>
<comment type="caution">
    <text evidence="1">The sequence shown here is derived from an EMBL/GenBank/DDBJ whole genome shotgun (WGS) entry which is preliminary data.</text>
</comment>
<protein>
    <recommendedName>
        <fullName evidence="3">HDOD domain-containing protein</fullName>
    </recommendedName>
</protein>
<gene>
    <name evidence="1" type="ORF">KCG45_08600</name>
</gene>
<sequence>MSTAISIDSWQFDLEATDVDDRSAANQLSRDVEARLTQAVNDVSAAVQGCKDDAPLFLIRRLEIDLHCDVENGASDIARQLADALAEGIAKVCATRRGAVIFDNHAQHAAAYITSRMQGNAGQDWWFDAFDGLTHLPESSMVRTLLSRDWSTALLILTACSKATRETLFLRLDDADVLTILHGIAAEELVVHPGKEGEVSSEVWAVIASALMQRIMRGFAPSTAVLAAVCDLGQRTEVLYSVCLLAHASALIDWCHQLGIGGSTAGRHAISAITNAAGTQRSRVIGLPPTLLKALAEAESAKVEPQPQSSFRIESSLLGYVLLLPVLDRLLPNQLSDWPSAETGIDAEVCVRLAILSAAAGTTTLAGDQAWLRLFGVDRQVDEDWLDEWSERISAKQWAGLTEAKLTSSELIGAAAMSEFAQCLPGFSQAGTLFLRANIMGAGGVLIIDYDGSLSIELKRPPLDILLGMTCLADRELALFGGQSLALRRAQ</sequence>